<comment type="caution">
    <text evidence="1">The sequence shown here is derived from an EMBL/GenBank/DDBJ whole genome shotgun (WGS) entry which is preliminary data.</text>
</comment>
<name>A0A1Y2HZU9_9FUNG</name>
<accession>A0A1Y2HZU9</accession>
<reference evidence="1 2" key="1">
    <citation type="submission" date="2016-07" db="EMBL/GenBank/DDBJ databases">
        <title>Pervasive Adenine N6-methylation of Active Genes in Fungi.</title>
        <authorList>
            <consortium name="DOE Joint Genome Institute"/>
            <person name="Mondo S.J."/>
            <person name="Dannebaum R.O."/>
            <person name="Kuo R.C."/>
            <person name="Labutti K."/>
            <person name="Haridas S."/>
            <person name="Kuo A."/>
            <person name="Salamov A."/>
            <person name="Ahrendt S.R."/>
            <person name="Lipzen A."/>
            <person name="Sullivan W."/>
            <person name="Andreopoulos W.B."/>
            <person name="Clum A."/>
            <person name="Lindquist E."/>
            <person name="Daum C."/>
            <person name="Ramamoorthy G.K."/>
            <person name="Gryganskyi A."/>
            <person name="Culley D."/>
            <person name="Magnuson J.K."/>
            <person name="James T.Y."/>
            <person name="O'Malley M.A."/>
            <person name="Stajich J.E."/>
            <person name="Spatafora J.W."/>
            <person name="Visel A."/>
            <person name="Grigoriev I.V."/>
        </authorList>
    </citation>
    <scope>NUCLEOTIDE SEQUENCE [LARGE SCALE GENOMIC DNA]</scope>
    <source>
        <strain evidence="1 2">PL171</strain>
    </source>
</reference>
<evidence type="ECO:0000313" key="1">
    <source>
        <dbReference type="EMBL" id="ORZ40126.1"/>
    </source>
</evidence>
<dbReference type="AlphaFoldDB" id="A0A1Y2HZU9"/>
<protein>
    <submittedName>
        <fullName evidence="1">Uncharacterized protein</fullName>
    </submittedName>
</protein>
<dbReference type="EMBL" id="MCFL01000004">
    <property type="protein sequence ID" value="ORZ40126.1"/>
    <property type="molecule type" value="Genomic_DNA"/>
</dbReference>
<gene>
    <name evidence="1" type="ORF">BCR44DRAFT_1426291</name>
</gene>
<organism evidence="1 2">
    <name type="scientific">Catenaria anguillulae PL171</name>
    <dbReference type="NCBI Taxonomy" id="765915"/>
    <lineage>
        <taxon>Eukaryota</taxon>
        <taxon>Fungi</taxon>
        <taxon>Fungi incertae sedis</taxon>
        <taxon>Blastocladiomycota</taxon>
        <taxon>Blastocladiomycetes</taxon>
        <taxon>Blastocladiales</taxon>
        <taxon>Catenariaceae</taxon>
        <taxon>Catenaria</taxon>
    </lineage>
</organism>
<dbReference type="OrthoDB" id="37721at2759"/>
<evidence type="ECO:0000313" key="2">
    <source>
        <dbReference type="Proteomes" id="UP000193411"/>
    </source>
</evidence>
<feature type="non-terminal residue" evidence="1">
    <location>
        <position position="53"/>
    </location>
</feature>
<sequence>MFPWLRLRLLPLATRNSDDFVSSLCFHVLVPLLLRPVVPCSFSMLLSWPSVAL</sequence>
<keyword evidence="2" id="KW-1185">Reference proteome</keyword>
<dbReference type="Proteomes" id="UP000193411">
    <property type="component" value="Unassembled WGS sequence"/>
</dbReference>
<proteinExistence type="predicted"/>